<evidence type="ECO:0000313" key="1">
    <source>
        <dbReference type="EMBL" id="TVM15344.1"/>
    </source>
</evidence>
<name>A0A7M3MBW5_9BACT</name>
<evidence type="ECO:0000313" key="2">
    <source>
        <dbReference type="Proteomes" id="UP000448292"/>
    </source>
</evidence>
<dbReference type="RefSeq" id="WP_144304114.1">
    <property type="nucleotide sequence ID" value="NZ_QMIE01000017.1"/>
</dbReference>
<sequence length="102" mass="11826">MHTQNHSSSWTFLTNHAHVLLCLSRDPSMRMREIALVVGITERAVQRIVSDLCDAGYIRRTREGRRNEYTLNRDATLRHPLERHCSIGEMLNLLEKPLETDA</sequence>
<dbReference type="InterPro" id="IPR011991">
    <property type="entry name" value="ArsR-like_HTH"/>
</dbReference>
<keyword evidence="2" id="KW-1185">Reference proteome</keyword>
<dbReference type="Gene3D" id="1.10.10.10">
    <property type="entry name" value="Winged helix-like DNA-binding domain superfamily/Winged helix DNA-binding domain"/>
    <property type="match status" value="1"/>
</dbReference>
<dbReference type="Pfam" id="PF13412">
    <property type="entry name" value="HTH_24"/>
    <property type="match status" value="1"/>
</dbReference>
<dbReference type="EMBL" id="QMIE01000017">
    <property type="protein sequence ID" value="TVM15344.1"/>
    <property type="molecule type" value="Genomic_DNA"/>
</dbReference>
<dbReference type="Proteomes" id="UP000448292">
    <property type="component" value="Unassembled WGS sequence"/>
</dbReference>
<reference evidence="1 2" key="1">
    <citation type="submission" date="2018-06" db="EMBL/GenBank/DDBJ databases">
        <title>Complete genome of Desulfovibrio indonesiensis P37SLT.</title>
        <authorList>
            <person name="Crispim J.S."/>
            <person name="Vidigal P.M.P."/>
            <person name="Silva L.C.F."/>
            <person name="Laguardia C.N."/>
            <person name="Araujo L.C."/>
            <person name="Dias R.S."/>
            <person name="Sousa M.P."/>
            <person name="Paula S.O."/>
            <person name="Silva C."/>
        </authorList>
    </citation>
    <scope>NUCLEOTIDE SEQUENCE [LARGE SCALE GENOMIC DNA]</scope>
    <source>
        <strain evidence="1 2">P37SLT</strain>
    </source>
</reference>
<dbReference type="InterPro" id="IPR036388">
    <property type="entry name" value="WH-like_DNA-bd_sf"/>
</dbReference>
<dbReference type="SUPFAM" id="SSF46785">
    <property type="entry name" value="Winged helix' DNA-binding domain"/>
    <property type="match status" value="1"/>
</dbReference>
<dbReference type="AlphaFoldDB" id="A0A7M3MBW5"/>
<organism evidence="1 2">
    <name type="scientific">Oceanidesulfovibrio indonesiensis</name>
    <dbReference type="NCBI Taxonomy" id="54767"/>
    <lineage>
        <taxon>Bacteria</taxon>
        <taxon>Pseudomonadati</taxon>
        <taxon>Thermodesulfobacteriota</taxon>
        <taxon>Desulfovibrionia</taxon>
        <taxon>Desulfovibrionales</taxon>
        <taxon>Desulfovibrionaceae</taxon>
        <taxon>Oceanidesulfovibrio</taxon>
    </lineage>
</organism>
<dbReference type="InterPro" id="IPR036390">
    <property type="entry name" value="WH_DNA-bd_sf"/>
</dbReference>
<proteinExistence type="predicted"/>
<accession>A0A7M3MBW5</accession>
<dbReference type="CDD" id="cd00090">
    <property type="entry name" value="HTH_ARSR"/>
    <property type="match status" value="1"/>
</dbReference>
<dbReference type="OrthoDB" id="371140at2"/>
<comment type="caution">
    <text evidence="1">The sequence shown here is derived from an EMBL/GenBank/DDBJ whole genome shotgun (WGS) entry which is preliminary data.</text>
</comment>
<protein>
    <submittedName>
        <fullName evidence="1">AsnC family transcriptional regulator</fullName>
    </submittedName>
</protein>
<dbReference type="GO" id="GO:0006355">
    <property type="term" value="P:regulation of DNA-templated transcription"/>
    <property type="evidence" value="ECO:0007669"/>
    <property type="project" value="UniProtKB-ARBA"/>
</dbReference>
<gene>
    <name evidence="1" type="ORF">DPQ33_15390</name>
</gene>